<reference evidence="1 2" key="1">
    <citation type="submission" date="2024-01" db="EMBL/GenBank/DDBJ databases">
        <title>Uliginosibacterium soil sp. nov.</title>
        <authorList>
            <person name="Lv Y."/>
        </authorList>
    </citation>
    <scope>NUCLEOTIDE SEQUENCE [LARGE SCALE GENOMIC DNA]</scope>
    <source>
        <strain evidence="1 2">H3</strain>
    </source>
</reference>
<keyword evidence="2" id="KW-1185">Reference proteome</keyword>
<organism evidence="1 2">
    <name type="scientific">Uliginosibacterium silvisoli</name>
    <dbReference type="NCBI Taxonomy" id="3114758"/>
    <lineage>
        <taxon>Bacteria</taxon>
        <taxon>Pseudomonadati</taxon>
        <taxon>Pseudomonadota</taxon>
        <taxon>Betaproteobacteria</taxon>
        <taxon>Rhodocyclales</taxon>
        <taxon>Zoogloeaceae</taxon>
        <taxon>Uliginosibacterium</taxon>
    </lineage>
</organism>
<sequence>MFHEKCVYFWPVGTGDSTTFVVRPNEVVFQVDLRHSRKSEDDDSDSAPIIDYLEKHLPKVNGKPYLSAFAITHPDKDHIQGFEELLERVTVGELWFSPRIFREHDDDPGSLGPDAVAFRDEAHRRVTATVKAGGDPGAGNRVRLVGWDDLLDEDSYRKFPLEFFNVPGDVVRTLDGDDLSGEFRVFIHGPFKQGSEEDVGDRNDTSLAIQVVFGDDPASGGVLLFGDHKYPVIRKIFDVTKYHGKEENLRWQVLLAPHHCSKSVLYQDEDGKEVLKKDILNDLEACQVGSGYVVASANCVPATNKDGDNPPHAKAKARYQEIAAGGFVCTHDDGEHAEPLKFTVHGSNIEYAGKKNSKNAAGALASAVGTARGSDATPSTKVGFGCPN</sequence>
<comment type="caution">
    <text evidence="1">The sequence shown here is derived from an EMBL/GenBank/DDBJ whole genome shotgun (WGS) entry which is preliminary data.</text>
</comment>
<dbReference type="Proteomes" id="UP001331561">
    <property type="component" value="Unassembled WGS sequence"/>
</dbReference>
<evidence type="ECO:0008006" key="3">
    <source>
        <dbReference type="Google" id="ProtNLM"/>
    </source>
</evidence>
<dbReference type="Gene3D" id="3.60.15.10">
    <property type="entry name" value="Ribonuclease Z/Hydroxyacylglutathione hydrolase-like"/>
    <property type="match status" value="1"/>
</dbReference>
<dbReference type="PANTHER" id="PTHR30619">
    <property type="entry name" value="DNA INTERNALIZATION/COMPETENCE PROTEIN COMEC/REC2"/>
    <property type="match status" value="1"/>
</dbReference>
<name>A0ABU6K6I1_9RHOO</name>
<dbReference type="SUPFAM" id="SSF56281">
    <property type="entry name" value="Metallo-hydrolase/oxidoreductase"/>
    <property type="match status" value="1"/>
</dbReference>
<evidence type="ECO:0000313" key="1">
    <source>
        <dbReference type="EMBL" id="MEC5387301.1"/>
    </source>
</evidence>
<dbReference type="PANTHER" id="PTHR30619:SF1">
    <property type="entry name" value="RECOMBINATION PROTEIN 2"/>
    <property type="match status" value="1"/>
</dbReference>
<dbReference type="InterPro" id="IPR052159">
    <property type="entry name" value="Competence_DNA_uptake"/>
</dbReference>
<dbReference type="EMBL" id="JAYXHS010000003">
    <property type="protein sequence ID" value="MEC5387301.1"/>
    <property type="molecule type" value="Genomic_DNA"/>
</dbReference>
<gene>
    <name evidence="1" type="ORF">VVD49_16345</name>
</gene>
<protein>
    <recommendedName>
        <fullName evidence="3">Metal-dependent hydrolase, beta-lactamase superfamily II</fullName>
    </recommendedName>
</protein>
<proteinExistence type="predicted"/>
<dbReference type="InterPro" id="IPR036866">
    <property type="entry name" value="RibonucZ/Hydroxyglut_hydro"/>
</dbReference>
<accession>A0ABU6K6I1</accession>
<dbReference type="RefSeq" id="WP_327600276.1">
    <property type="nucleotide sequence ID" value="NZ_JAYXHS010000003.1"/>
</dbReference>
<evidence type="ECO:0000313" key="2">
    <source>
        <dbReference type="Proteomes" id="UP001331561"/>
    </source>
</evidence>